<evidence type="ECO:0000313" key="2">
    <source>
        <dbReference type="Proteomes" id="UP001606301"/>
    </source>
</evidence>
<accession>A0ABW7FNH7</accession>
<dbReference type="PROSITE" id="PS51257">
    <property type="entry name" value="PROKAR_LIPOPROTEIN"/>
    <property type="match status" value="1"/>
</dbReference>
<protein>
    <recommendedName>
        <fullName evidence="3">Lipoprotein</fullName>
    </recommendedName>
</protein>
<gene>
    <name evidence="1" type="ORF">ACG0Z3_19495</name>
</gene>
<keyword evidence="2" id="KW-1185">Reference proteome</keyword>
<reference evidence="1 2" key="1">
    <citation type="submission" date="2024-08" db="EMBL/GenBank/DDBJ databases">
        <authorList>
            <person name="Lu H."/>
        </authorList>
    </citation>
    <scope>NUCLEOTIDE SEQUENCE [LARGE SCALE GENOMIC DNA]</scope>
    <source>
        <strain evidence="1 2">LKC17W</strain>
    </source>
</reference>
<organism evidence="1 2">
    <name type="scientific">Pelomonas margarita</name>
    <dbReference type="NCBI Taxonomy" id="3299031"/>
    <lineage>
        <taxon>Bacteria</taxon>
        <taxon>Pseudomonadati</taxon>
        <taxon>Pseudomonadota</taxon>
        <taxon>Betaproteobacteria</taxon>
        <taxon>Burkholderiales</taxon>
        <taxon>Sphaerotilaceae</taxon>
        <taxon>Roseateles</taxon>
    </lineage>
</organism>
<sequence length="116" mass="12987">MPSRFSIKDGFMTFFPTRVLAALLLGTGLSACTVFLGETDERAAKFDDWELCSKLAKHTLKSKTEWTWALADEIKKRKLDQSPKCRSAYDSAVKSMRLNVVPPTFEEALAGRSVKP</sequence>
<evidence type="ECO:0008006" key="3">
    <source>
        <dbReference type="Google" id="ProtNLM"/>
    </source>
</evidence>
<evidence type="ECO:0000313" key="1">
    <source>
        <dbReference type="EMBL" id="MFG6442880.1"/>
    </source>
</evidence>
<dbReference type="EMBL" id="JBIGHW010000013">
    <property type="protein sequence ID" value="MFG6442880.1"/>
    <property type="molecule type" value="Genomic_DNA"/>
</dbReference>
<name>A0ABW7FNH7_9BURK</name>
<comment type="caution">
    <text evidence="1">The sequence shown here is derived from an EMBL/GenBank/DDBJ whole genome shotgun (WGS) entry which is preliminary data.</text>
</comment>
<proteinExistence type="predicted"/>
<dbReference type="Proteomes" id="UP001606301">
    <property type="component" value="Unassembled WGS sequence"/>
</dbReference>